<comment type="cofactor">
    <cofactor evidence="1">
        <name>Zn(2+)</name>
        <dbReference type="ChEBI" id="CHEBI:29105"/>
    </cofactor>
</comment>
<dbReference type="GO" id="GO:0051287">
    <property type="term" value="F:NAD binding"/>
    <property type="evidence" value="ECO:0007669"/>
    <property type="project" value="InterPro"/>
</dbReference>
<dbReference type="CDD" id="cd06572">
    <property type="entry name" value="Histidinol_dh"/>
    <property type="match status" value="1"/>
</dbReference>
<accession>A0A381Q7F0</accession>
<proteinExistence type="inferred from homology"/>
<keyword evidence="4" id="KW-0862">Zinc</keyword>
<keyword evidence="3" id="KW-0479">Metal-binding</keyword>
<dbReference type="SUPFAM" id="SSF53720">
    <property type="entry name" value="ALDH-like"/>
    <property type="match status" value="1"/>
</dbReference>
<dbReference type="Pfam" id="PF00815">
    <property type="entry name" value="Histidinol_dh"/>
    <property type="match status" value="1"/>
</dbReference>
<dbReference type="GO" id="GO:0000105">
    <property type="term" value="P:L-histidine biosynthetic process"/>
    <property type="evidence" value="ECO:0007669"/>
    <property type="project" value="InterPro"/>
</dbReference>
<dbReference type="PANTHER" id="PTHR21256">
    <property type="entry name" value="HISTIDINOL DEHYDROGENASE HDH"/>
    <property type="match status" value="1"/>
</dbReference>
<evidence type="ECO:0000256" key="4">
    <source>
        <dbReference type="ARBA" id="ARBA00022833"/>
    </source>
</evidence>
<sequence length="433" mass="44711">MLRRLDLRGSVQDVRSVLPRPAVAGEGPLEEVRAILADVRQRGDIALLEMTSRFDGADLEAIRVDPAEVAAAPDRVQPGVLEALEVAAEAVRRHHVGQVRSERRTEEDGLVIRSLSRPVERAGCYAPGGRAAYPSTVLMTAVPARVAGVDEVVLCVPPGTDGRIADVTLAAAAVAGVDAVYAVGGAQAVAAMAYGTETVPAVDVIVGPGSVYVALAKREVAGHVGIPSAFAGPSEVVVVADASVPAPFAAVDVVVQAEHGPDGLAWLVTWDEAVAEAVEAEVVRMVAEAPRREDITATLADAGWSVLVDGPDQALAVADAIAPEHLQLMVDDAEALAERVRHAGAVFCGPWSPASLGDYVAGPSHVLPTAGTARFSGALTVADFTKEVHVVTADEGALRRLAPHVVALADAEGLDAHARSVRIRTEAGEGNDG</sequence>
<dbReference type="FunFam" id="3.40.50.1980:FF:000026">
    <property type="entry name" value="Histidinol dehydrogenase"/>
    <property type="match status" value="1"/>
</dbReference>
<dbReference type="PIRSF" id="PIRSF000099">
    <property type="entry name" value="Histidinol_dh"/>
    <property type="match status" value="1"/>
</dbReference>
<dbReference type="EMBL" id="UINC01001195">
    <property type="protein sequence ID" value="SUZ73967.1"/>
    <property type="molecule type" value="Genomic_DNA"/>
</dbReference>
<gene>
    <name evidence="6" type="ORF">METZ01_LOCUS26821</name>
</gene>
<reference evidence="6" key="1">
    <citation type="submission" date="2018-05" db="EMBL/GenBank/DDBJ databases">
        <authorList>
            <person name="Lanie J.A."/>
            <person name="Ng W.-L."/>
            <person name="Kazmierczak K.M."/>
            <person name="Andrzejewski T.M."/>
            <person name="Davidsen T.M."/>
            <person name="Wayne K.J."/>
            <person name="Tettelin H."/>
            <person name="Glass J.I."/>
            <person name="Rusch D."/>
            <person name="Podicherti R."/>
            <person name="Tsui H.-C.T."/>
            <person name="Winkler M.E."/>
        </authorList>
    </citation>
    <scope>NUCLEOTIDE SEQUENCE</scope>
</reference>
<dbReference type="GO" id="GO:0004399">
    <property type="term" value="F:histidinol dehydrogenase activity"/>
    <property type="evidence" value="ECO:0007669"/>
    <property type="project" value="InterPro"/>
</dbReference>
<dbReference type="InterPro" id="IPR012131">
    <property type="entry name" value="Hstdl_DH"/>
</dbReference>
<dbReference type="PANTHER" id="PTHR21256:SF2">
    <property type="entry name" value="HISTIDINE BIOSYNTHESIS TRIFUNCTIONAL PROTEIN"/>
    <property type="match status" value="1"/>
</dbReference>
<organism evidence="6">
    <name type="scientific">marine metagenome</name>
    <dbReference type="NCBI Taxonomy" id="408172"/>
    <lineage>
        <taxon>unclassified sequences</taxon>
        <taxon>metagenomes</taxon>
        <taxon>ecological metagenomes</taxon>
    </lineage>
</organism>
<keyword evidence="5" id="KW-0560">Oxidoreductase</keyword>
<dbReference type="HAMAP" id="MF_01024">
    <property type="entry name" value="HisD"/>
    <property type="match status" value="1"/>
</dbReference>
<dbReference type="NCBIfam" id="TIGR00069">
    <property type="entry name" value="hisD"/>
    <property type="match status" value="1"/>
</dbReference>
<evidence type="ECO:0000313" key="6">
    <source>
        <dbReference type="EMBL" id="SUZ73967.1"/>
    </source>
</evidence>
<dbReference type="GO" id="GO:0005829">
    <property type="term" value="C:cytosol"/>
    <property type="evidence" value="ECO:0007669"/>
    <property type="project" value="TreeGrafter"/>
</dbReference>
<evidence type="ECO:0000256" key="1">
    <source>
        <dbReference type="ARBA" id="ARBA00001947"/>
    </source>
</evidence>
<dbReference type="Gene3D" id="1.20.5.1300">
    <property type="match status" value="1"/>
</dbReference>
<evidence type="ECO:0008006" key="7">
    <source>
        <dbReference type="Google" id="ProtNLM"/>
    </source>
</evidence>
<evidence type="ECO:0000256" key="5">
    <source>
        <dbReference type="ARBA" id="ARBA00023002"/>
    </source>
</evidence>
<dbReference type="InterPro" id="IPR016161">
    <property type="entry name" value="Ald_DH/histidinol_DH"/>
</dbReference>
<dbReference type="PRINTS" id="PR00083">
    <property type="entry name" value="HOLDHDRGNASE"/>
</dbReference>
<name>A0A381Q7F0_9ZZZZ</name>
<dbReference type="AlphaFoldDB" id="A0A381Q7F0"/>
<dbReference type="GO" id="GO:0046872">
    <property type="term" value="F:metal ion binding"/>
    <property type="evidence" value="ECO:0007669"/>
    <property type="project" value="UniProtKB-KW"/>
</dbReference>
<dbReference type="InterPro" id="IPR022695">
    <property type="entry name" value="Histidinol_DH_monofunct"/>
</dbReference>
<evidence type="ECO:0000256" key="2">
    <source>
        <dbReference type="ARBA" id="ARBA00010178"/>
    </source>
</evidence>
<comment type="similarity">
    <text evidence="2">Belongs to the histidinol dehydrogenase family.</text>
</comment>
<dbReference type="FunFam" id="3.40.50.1980:FF:000001">
    <property type="entry name" value="Histidinol dehydrogenase"/>
    <property type="match status" value="1"/>
</dbReference>
<protein>
    <recommendedName>
        <fullName evidence="7">Histidinol dehydrogenase</fullName>
    </recommendedName>
</protein>
<dbReference type="Gene3D" id="3.40.50.1980">
    <property type="entry name" value="Nitrogenase molybdenum iron protein domain"/>
    <property type="match status" value="2"/>
</dbReference>
<evidence type="ECO:0000256" key="3">
    <source>
        <dbReference type="ARBA" id="ARBA00022723"/>
    </source>
</evidence>